<evidence type="ECO:0000256" key="4">
    <source>
        <dbReference type="ARBA" id="ARBA00022617"/>
    </source>
</evidence>
<evidence type="ECO:0000256" key="9">
    <source>
        <dbReference type="ARBA" id="ARBA00023004"/>
    </source>
</evidence>
<dbReference type="PANTHER" id="PTHR30633:SF0">
    <property type="entry name" value="CYTOCHROME C-552"/>
    <property type="match status" value="1"/>
</dbReference>
<comment type="caution">
    <text evidence="12">The sequence shown here is derived from an EMBL/GenBank/DDBJ whole genome shotgun (WGS) entry which is preliminary data.</text>
</comment>
<evidence type="ECO:0000256" key="6">
    <source>
        <dbReference type="ARBA" id="ARBA00022729"/>
    </source>
</evidence>
<dbReference type="OrthoDB" id="9780421at2"/>
<evidence type="ECO:0000256" key="3">
    <source>
        <dbReference type="ARBA" id="ARBA00011887"/>
    </source>
</evidence>
<dbReference type="STRING" id="1034345.GCA_000236865_00322"/>
<keyword evidence="13" id="KW-1185">Reference proteome</keyword>
<evidence type="ECO:0000256" key="1">
    <source>
        <dbReference type="ARBA" id="ARBA00004196"/>
    </source>
</evidence>
<feature type="signal peptide" evidence="11">
    <location>
        <begin position="1"/>
        <end position="29"/>
    </location>
</feature>
<evidence type="ECO:0000256" key="10">
    <source>
        <dbReference type="ARBA" id="ARBA00049131"/>
    </source>
</evidence>
<keyword evidence="9" id="KW-0408">Iron</keyword>
<dbReference type="Gene3D" id="1.10.1130.10">
    <property type="entry name" value="Flavocytochrome C3, Chain A"/>
    <property type="match status" value="1"/>
</dbReference>
<evidence type="ECO:0000313" key="12">
    <source>
        <dbReference type="EMBL" id="RDB56274.1"/>
    </source>
</evidence>
<dbReference type="GO" id="GO:0042279">
    <property type="term" value="F:nitrite reductase (cytochrome, ammonia-forming) activity"/>
    <property type="evidence" value="ECO:0007669"/>
    <property type="project" value="UniProtKB-EC"/>
</dbReference>
<dbReference type="PROSITE" id="PS51257">
    <property type="entry name" value="PROKAR_LIPOPROTEIN"/>
    <property type="match status" value="1"/>
</dbReference>
<evidence type="ECO:0000313" key="13">
    <source>
        <dbReference type="Proteomes" id="UP000253792"/>
    </source>
</evidence>
<dbReference type="GO" id="GO:0030288">
    <property type="term" value="C:outer membrane-bounded periplasmic space"/>
    <property type="evidence" value="ECO:0007669"/>
    <property type="project" value="TreeGrafter"/>
</dbReference>
<comment type="similarity">
    <text evidence="2">Belongs to the cytochrome c-552 family.</text>
</comment>
<evidence type="ECO:0000256" key="11">
    <source>
        <dbReference type="SAM" id="SignalP"/>
    </source>
</evidence>
<gene>
    <name evidence="12" type="ORF">C1880_03850</name>
</gene>
<dbReference type="EMBL" id="PPTP01000003">
    <property type="protein sequence ID" value="RDB56274.1"/>
    <property type="molecule type" value="Genomic_DNA"/>
</dbReference>
<dbReference type="GO" id="GO:0019645">
    <property type="term" value="P:anaerobic electron transport chain"/>
    <property type="evidence" value="ECO:0007669"/>
    <property type="project" value="TreeGrafter"/>
</dbReference>
<dbReference type="Pfam" id="PF02335">
    <property type="entry name" value="Cytochrom_C552"/>
    <property type="match status" value="1"/>
</dbReference>
<dbReference type="SUPFAM" id="SSF48695">
    <property type="entry name" value="Multiheme cytochromes"/>
    <property type="match status" value="1"/>
</dbReference>
<keyword evidence="4" id="KW-0349">Heme</keyword>
<feature type="chain" id="PRO_5038355976" description="nitrite reductase (cytochrome; ammonia-forming)" evidence="11">
    <location>
        <begin position="30"/>
        <end position="443"/>
    </location>
</feature>
<evidence type="ECO:0000256" key="8">
    <source>
        <dbReference type="ARBA" id="ARBA00023002"/>
    </source>
</evidence>
<protein>
    <recommendedName>
        <fullName evidence="3">nitrite reductase (cytochrome; ammonia-forming)</fullName>
        <ecNumber evidence="3">1.7.2.2</ecNumber>
    </recommendedName>
</protein>
<dbReference type="AlphaFoldDB" id="A0A369LAS8"/>
<dbReference type="GO" id="GO:0046872">
    <property type="term" value="F:metal ion binding"/>
    <property type="evidence" value="ECO:0007669"/>
    <property type="project" value="UniProtKB-KW"/>
</dbReference>
<comment type="subcellular location">
    <subcellularLocation>
        <location evidence="1">Cell envelope</location>
    </subcellularLocation>
</comment>
<dbReference type="EC" id="1.7.2.2" evidence="3"/>
<dbReference type="Gene3D" id="1.20.140.10">
    <property type="entry name" value="Butyryl-CoA Dehydrogenase, subunit A, domain 3"/>
    <property type="match status" value="1"/>
</dbReference>
<keyword evidence="6 11" id="KW-0732">Signal</keyword>
<dbReference type="InterPro" id="IPR036280">
    <property type="entry name" value="Multihaem_cyt_sf"/>
</dbReference>
<proteinExistence type="inferred from homology"/>
<comment type="catalytic activity">
    <reaction evidence="10">
        <text>6 Fe(III)-[cytochrome c] + NH4(+) + 2 H2O = 6 Fe(II)-[cytochrome c] + nitrite + 8 H(+)</text>
        <dbReference type="Rhea" id="RHEA:13089"/>
        <dbReference type="Rhea" id="RHEA-COMP:10350"/>
        <dbReference type="Rhea" id="RHEA-COMP:14399"/>
        <dbReference type="ChEBI" id="CHEBI:15377"/>
        <dbReference type="ChEBI" id="CHEBI:15378"/>
        <dbReference type="ChEBI" id="CHEBI:16301"/>
        <dbReference type="ChEBI" id="CHEBI:28938"/>
        <dbReference type="ChEBI" id="CHEBI:29033"/>
        <dbReference type="ChEBI" id="CHEBI:29034"/>
        <dbReference type="EC" id="1.7.2.2"/>
    </reaction>
</comment>
<keyword evidence="5" id="KW-0479">Metal-binding</keyword>
<evidence type="ECO:0000256" key="2">
    <source>
        <dbReference type="ARBA" id="ARBA00009288"/>
    </source>
</evidence>
<organism evidence="12 13">
    <name type="scientific">Senegalimassilia anaerobia</name>
    <dbReference type="NCBI Taxonomy" id="1473216"/>
    <lineage>
        <taxon>Bacteria</taxon>
        <taxon>Bacillati</taxon>
        <taxon>Actinomycetota</taxon>
        <taxon>Coriobacteriia</taxon>
        <taxon>Coriobacteriales</taxon>
        <taxon>Coriobacteriaceae</taxon>
        <taxon>Senegalimassilia</taxon>
    </lineage>
</organism>
<dbReference type="PANTHER" id="PTHR30633">
    <property type="entry name" value="CYTOCHROME C-552 RESPIRATORY NITRITE REDUCTASE"/>
    <property type="match status" value="1"/>
</dbReference>
<keyword evidence="7" id="KW-0106">Calcium</keyword>
<dbReference type="Proteomes" id="UP000253792">
    <property type="component" value="Unassembled WGS sequence"/>
</dbReference>
<sequence length="443" mass="49000">MMKAKGSKAIVWTTALCAFGLVVGLSACAPHADKAGRADQKATDKPVAQQVEQTPDADEYGVVHADQWAGDYPYQYRTYKQNDANGTEGKHDYLQLYPALNTMYKGYAFALGYDEAHGHTHALDSVKETPRTQKKEQLANCISCKTPQYTALVNAEGDTAYQGKFNDMIDQFDEPISCYNCHENDPTQLIVGNKFFVRALGDDVDNEKKAPLASQTCGQCHNEYYFDPTTKATTNPYTGTDQMTPDAILAYYDDMNFSDWNHADTMAPMIKVQHPEFETIYGGESTTMARIGYTCSDCHMGTEVAEDGTAYTSHDWISPLENEDMLANDCNNCHADLKSEVAATQAKEEQCVTSISEKIEDMTNKIADKYADEIAAIKAAKDAGSKQAPSDELAALWKLQRNAQFYWDFVMVENSEGAHNPDLTFETLDKSEAAADQALSMLG</sequence>
<accession>A0A369LAS8</accession>
<dbReference type="GO" id="GO:0020037">
    <property type="term" value="F:heme binding"/>
    <property type="evidence" value="ECO:0007669"/>
    <property type="project" value="TreeGrafter"/>
</dbReference>
<evidence type="ECO:0000256" key="7">
    <source>
        <dbReference type="ARBA" id="ARBA00022837"/>
    </source>
</evidence>
<name>A0A369LAS8_9ACTN</name>
<evidence type="ECO:0000256" key="5">
    <source>
        <dbReference type="ARBA" id="ARBA00022723"/>
    </source>
</evidence>
<dbReference type="InterPro" id="IPR003321">
    <property type="entry name" value="Cyt_c552"/>
</dbReference>
<dbReference type="CDD" id="cd00548">
    <property type="entry name" value="NrfA-like"/>
    <property type="match status" value="1"/>
</dbReference>
<keyword evidence="8" id="KW-0560">Oxidoreductase</keyword>
<reference evidence="12 13" key="1">
    <citation type="journal article" date="2018" name="Elife">
        <title>Discovery and characterization of a prevalent human gut bacterial enzyme sufficient for the inactivation of a family of plant toxins.</title>
        <authorList>
            <person name="Koppel N."/>
            <person name="Bisanz J.E."/>
            <person name="Pandelia M.E."/>
            <person name="Turnbaugh P.J."/>
            <person name="Balskus E.P."/>
        </authorList>
    </citation>
    <scope>NUCLEOTIDE SEQUENCE [LARGE SCALE GENOMIC DNA]</scope>
    <source>
        <strain evidence="13">anaerobia AP69FAA</strain>
    </source>
</reference>